<dbReference type="InterPro" id="IPR013120">
    <property type="entry name" value="FAR_NAD-bd"/>
</dbReference>
<dbReference type="GO" id="GO:0080019">
    <property type="term" value="F:alcohol-forming very long-chain fatty acyl-CoA reductase activity"/>
    <property type="evidence" value="ECO:0007669"/>
    <property type="project" value="InterPro"/>
</dbReference>
<keyword evidence="3 10" id="KW-0444">Lipid biosynthesis</keyword>
<evidence type="ECO:0000256" key="9">
    <source>
        <dbReference type="ARBA" id="ARBA00052530"/>
    </source>
</evidence>
<dbReference type="KEGG" id="csol:105363584"/>
<comment type="catalytic activity">
    <reaction evidence="9 10">
        <text>a long-chain fatty acyl-CoA + 2 NADPH + 2 H(+) = a long-chain primary fatty alcohol + 2 NADP(+) + CoA</text>
        <dbReference type="Rhea" id="RHEA:52716"/>
        <dbReference type="ChEBI" id="CHEBI:15378"/>
        <dbReference type="ChEBI" id="CHEBI:57287"/>
        <dbReference type="ChEBI" id="CHEBI:57783"/>
        <dbReference type="ChEBI" id="CHEBI:58349"/>
        <dbReference type="ChEBI" id="CHEBI:77396"/>
        <dbReference type="ChEBI" id="CHEBI:83139"/>
        <dbReference type="EC" id="1.2.1.84"/>
    </reaction>
</comment>
<dbReference type="InterPro" id="IPR026055">
    <property type="entry name" value="FAR"/>
</dbReference>
<dbReference type="GO" id="GO:0035336">
    <property type="term" value="P:long-chain fatty-acyl-CoA metabolic process"/>
    <property type="evidence" value="ECO:0007669"/>
    <property type="project" value="TreeGrafter"/>
</dbReference>
<dbReference type="RefSeq" id="XP_011499623.1">
    <property type="nucleotide sequence ID" value="XM_011501321.1"/>
</dbReference>
<keyword evidence="7 10" id="KW-0443">Lipid metabolism</keyword>
<dbReference type="Pfam" id="PF03015">
    <property type="entry name" value="Sterile"/>
    <property type="match status" value="1"/>
</dbReference>
<dbReference type="Pfam" id="PF07993">
    <property type="entry name" value="NAD_binding_4"/>
    <property type="match status" value="1"/>
</dbReference>
<evidence type="ECO:0000256" key="2">
    <source>
        <dbReference type="ARBA" id="ARBA00005928"/>
    </source>
</evidence>
<dbReference type="InterPro" id="IPR033640">
    <property type="entry name" value="FAR_C"/>
</dbReference>
<evidence type="ECO:0000256" key="3">
    <source>
        <dbReference type="ARBA" id="ARBA00022516"/>
    </source>
</evidence>
<dbReference type="CDD" id="cd05236">
    <property type="entry name" value="FAR-N_SDR_e"/>
    <property type="match status" value="1"/>
</dbReference>
<feature type="transmembrane region" description="Helical" evidence="10">
    <location>
        <begin position="361"/>
        <end position="384"/>
    </location>
</feature>
<keyword evidence="13" id="KW-1185">Reference proteome</keyword>
<comment type="similarity">
    <text evidence="2 10">Belongs to the fatty acyl-CoA reductase family.</text>
</comment>
<comment type="subcellular location">
    <subcellularLocation>
        <location evidence="1">Membrane</location>
        <topology evidence="1">Multi-pass membrane protein</topology>
    </subcellularLocation>
</comment>
<keyword evidence="5 10" id="KW-0521">NADP</keyword>
<dbReference type="AlphaFoldDB" id="A0AAJ6YKA1"/>
<dbReference type="PANTHER" id="PTHR11011:SF60">
    <property type="entry name" value="FATTY ACYL-COA REDUCTASE-RELATED"/>
    <property type="match status" value="1"/>
</dbReference>
<dbReference type="GO" id="GO:0102965">
    <property type="term" value="F:alcohol-forming long-chain fatty acyl-CoA reductase activity"/>
    <property type="evidence" value="ECO:0007669"/>
    <property type="project" value="UniProtKB-EC"/>
</dbReference>
<evidence type="ECO:0000256" key="4">
    <source>
        <dbReference type="ARBA" id="ARBA00022692"/>
    </source>
</evidence>
<dbReference type="InterPro" id="IPR036291">
    <property type="entry name" value="NAD(P)-bd_dom_sf"/>
</dbReference>
<evidence type="ECO:0000256" key="10">
    <source>
        <dbReference type="RuleBase" id="RU363097"/>
    </source>
</evidence>
<protein>
    <recommendedName>
        <fullName evidence="10">Fatty acyl-CoA reductase</fullName>
        <ecNumber evidence="10">1.2.1.84</ecNumber>
    </recommendedName>
</protein>
<name>A0AAJ6YKA1_9HYME</name>
<proteinExistence type="inferred from homology"/>
<accession>A0AAJ6YKA1</accession>
<dbReference type="CDD" id="cd09071">
    <property type="entry name" value="FAR_C"/>
    <property type="match status" value="1"/>
</dbReference>
<keyword evidence="6 10" id="KW-1133">Transmembrane helix</keyword>
<feature type="domain" description="Fatty acyl-CoA reductase C-terminal" evidence="11">
    <location>
        <begin position="370"/>
        <end position="461"/>
    </location>
</feature>
<evidence type="ECO:0000256" key="1">
    <source>
        <dbReference type="ARBA" id="ARBA00004141"/>
    </source>
</evidence>
<sequence>MTADELNSELKSQTTLQKFYAGQNVLITGGTGFLGKIIIEKLLRSCPHLSAIYLIIRSKKGQDAHQRMDNIFDDPVFDRLKAEVPKFRHKLVAIPGDCTLPGLGISTADQELIMREISIVFYMAATVRFDEKIKEAVITNIIGPMEIMNLCRKIKNLKAFMYTSTAYSNCINSEIDEKFYEPPISADNIVKLIKSLDDDKLEAITPMLIGKFPNTYTYTKCIAEQVIQKYGKDLPTGIFRPAIISSSYEEPISGWVGNYYGPTGILAAAGTGLLKVQIMDKDNMAQLIPADYTANAVIASVWDVANIKNEDADPIIYNYSNSPKSKLTWADYMTISLNHGKQVPCINSIWCYYVIITKYLYLYYILAFFLHLIPGLIVDAVLFVTGKEPRMIKMYKKIHKFSMATAYFTLRSWTFQCNNINRLWVKLSSEDKNIFFFSMDNFDWNSYLQKSILGLRLYILKNDPSNVPAARKRMARILLLHKLCVYSFVLFSAWILYSIISFTLSNTRSELATVSDDMAIR</sequence>
<evidence type="ECO:0000256" key="8">
    <source>
        <dbReference type="ARBA" id="ARBA00023136"/>
    </source>
</evidence>
<keyword evidence="8 10" id="KW-0472">Membrane</keyword>
<dbReference type="SUPFAM" id="SSF51735">
    <property type="entry name" value="NAD(P)-binding Rossmann-fold domains"/>
    <property type="match status" value="1"/>
</dbReference>
<organism evidence="13 14">
    <name type="scientific">Ceratosolen solmsi marchali</name>
    <dbReference type="NCBI Taxonomy" id="326594"/>
    <lineage>
        <taxon>Eukaryota</taxon>
        <taxon>Metazoa</taxon>
        <taxon>Ecdysozoa</taxon>
        <taxon>Arthropoda</taxon>
        <taxon>Hexapoda</taxon>
        <taxon>Insecta</taxon>
        <taxon>Pterygota</taxon>
        <taxon>Neoptera</taxon>
        <taxon>Endopterygota</taxon>
        <taxon>Hymenoptera</taxon>
        <taxon>Apocrita</taxon>
        <taxon>Proctotrupomorpha</taxon>
        <taxon>Chalcidoidea</taxon>
        <taxon>Agaonidae</taxon>
        <taxon>Agaoninae</taxon>
        <taxon>Ceratosolen</taxon>
    </lineage>
</organism>
<evidence type="ECO:0000313" key="14">
    <source>
        <dbReference type="RefSeq" id="XP_011499623.1"/>
    </source>
</evidence>
<dbReference type="GO" id="GO:0016020">
    <property type="term" value="C:membrane"/>
    <property type="evidence" value="ECO:0007669"/>
    <property type="project" value="UniProtKB-SubCell"/>
</dbReference>
<evidence type="ECO:0000256" key="7">
    <source>
        <dbReference type="ARBA" id="ARBA00023098"/>
    </source>
</evidence>
<dbReference type="EC" id="1.2.1.84" evidence="10"/>
<evidence type="ECO:0000313" key="13">
    <source>
        <dbReference type="Proteomes" id="UP000695007"/>
    </source>
</evidence>
<comment type="function">
    <text evidence="10">Catalyzes the reduction of fatty acyl-CoA to fatty alcohols.</text>
</comment>
<evidence type="ECO:0000259" key="12">
    <source>
        <dbReference type="Pfam" id="PF07993"/>
    </source>
</evidence>
<keyword evidence="4 10" id="KW-0812">Transmembrane</keyword>
<feature type="domain" description="Thioester reductase (TE)" evidence="12">
    <location>
        <begin position="27"/>
        <end position="297"/>
    </location>
</feature>
<gene>
    <name evidence="14" type="primary">LOC105363584</name>
</gene>
<feature type="transmembrane region" description="Helical" evidence="10">
    <location>
        <begin position="483"/>
        <end position="504"/>
    </location>
</feature>
<dbReference type="GO" id="GO:0005777">
    <property type="term" value="C:peroxisome"/>
    <property type="evidence" value="ECO:0007669"/>
    <property type="project" value="TreeGrafter"/>
</dbReference>
<evidence type="ECO:0000256" key="5">
    <source>
        <dbReference type="ARBA" id="ARBA00022857"/>
    </source>
</evidence>
<dbReference type="PANTHER" id="PTHR11011">
    <property type="entry name" value="MALE STERILITY PROTEIN 2-RELATED"/>
    <property type="match status" value="1"/>
</dbReference>
<dbReference type="GeneID" id="105363584"/>
<keyword evidence="10" id="KW-0560">Oxidoreductase</keyword>
<evidence type="ECO:0000259" key="11">
    <source>
        <dbReference type="Pfam" id="PF03015"/>
    </source>
</evidence>
<evidence type="ECO:0000256" key="6">
    <source>
        <dbReference type="ARBA" id="ARBA00022989"/>
    </source>
</evidence>
<dbReference type="FunFam" id="3.40.50.720:FF:000143">
    <property type="entry name" value="Fatty acyl-CoA reductase"/>
    <property type="match status" value="1"/>
</dbReference>
<dbReference type="Proteomes" id="UP000695007">
    <property type="component" value="Unplaced"/>
</dbReference>
<reference evidence="14" key="1">
    <citation type="submission" date="2025-08" db="UniProtKB">
        <authorList>
            <consortium name="RefSeq"/>
        </authorList>
    </citation>
    <scope>IDENTIFICATION</scope>
</reference>
<dbReference type="Gene3D" id="3.40.50.720">
    <property type="entry name" value="NAD(P)-binding Rossmann-like Domain"/>
    <property type="match status" value="1"/>
</dbReference>